<evidence type="ECO:0000313" key="3">
    <source>
        <dbReference type="Proteomes" id="UP000015525"/>
    </source>
</evidence>
<dbReference type="RefSeq" id="WP_021239518.1">
    <property type="nucleotide sequence ID" value="NZ_ATHO01000150.1"/>
</dbReference>
<organism evidence="2 3">
    <name type="scientific">Sphingobium quisquiliarum P25</name>
    <dbReference type="NCBI Taxonomy" id="1329909"/>
    <lineage>
        <taxon>Bacteria</taxon>
        <taxon>Pseudomonadati</taxon>
        <taxon>Pseudomonadota</taxon>
        <taxon>Alphaproteobacteria</taxon>
        <taxon>Sphingomonadales</taxon>
        <taxon>Sphingomonadaceae</taxon>
        <taxon>Sphingobium</taxon>
    </lineage>
</organism>
<dbReference type="EMBL" id="ATHO01000150">
    <property type="protein sequence ID" value="EQB01815.1"/>
    <property type="molecule type" value="Genomic_DNA"/>
</dbReference>
<dbReference type="PATRIC" id="fig|1329909.3.peg.3353"/>
<evidence type="ECO:0000313" key="2">
    <source>
        <dbReference type="EMBL" id="EQB01815.1"/>
    </source>
</evidence>
<name>T0HRB3_9SPHN</name>
<dbReference type="Gene3D" id="1.10.150.20">
    <property type="entry name" value="5' to 3' exonuclease, C-terminal subdomain"/>
    <property type="match status" value="1"/>
</dbReference>
<accession>T0HRB3</accession>
<keyword evidence="1" id="KW-0812">Transmembrane</keyword>
<keyword evidence="1" id="KW-0472">Membrane</keyword>
<evidence type="ECO:0000256" key="1">
    <source>
        <dbReference type="SAM" id="Phobius"/>
    </source>
</evidence>
<proteinExistence type="predicted"/>
<protein>
    <submittedName>
        <fullName evidence="2">Uncharacterized protein</fullName>
    </submittedName>
</protein>
<gene>
    <name evidence="2" type="ORF">L288_17395</name>
</gene>
<comment type="caution">
    <text evidence="2">The sequence shown here is derived from an EMBL/GenBank/DDBJ whole genome shotgun (WGS) entry which is preliminary data.</text>
</comment>
<feature type="transmembrane region" description="Helical" evidence="1">
    <location>
        <begin position="6"/>
        <end position="26"/>
    </location>
</feature>
<dbReference type="Proteomes" id="UP000015525">
    <property type="component" value="Unassembled WGS sequence"/>
</dbReference>
<dbReference type="AlphaFoldDB" id="T0HRB3"/>
<sequence>MAFTLNEIALLLIALLIGLVLGLMMSGRGKYKRLWRDEQLAHRQTIKDRDAHVAATAAPSAVRADGARTQDDLTRIRGISAGDAAALNEAGYHSYAQIGAMTDEQQATLEARLGREPGVIAREEWRTQARLLETGKVREHERRYIETR</sequence>
<keyword evidence="1" id="KW-1133">Transmembrane helix</keyword>
<keyword evidence="3" id="KW-1185">Reference proteome</keyword>
<reference evidence="2 3" key="1">
    <citation type="journal article" date="2013" name="Genome Announc.">
        <title>Draft Genome Sequence of Sphingobium quisquiliarum Strain P25T, a Novel Hexachlorocyclohexane (HCH)-Degrading Bacterium Isolated from an HCH Dumpsite.</title>
        <authorList>
            <person name="Kumar Singh A."/>
            <person name="Sangwan N."/>
            <person name="Sharma A."/>
            <person name="Gupta V."/>
            <person name="Khurana J.P."/>
            <person name="Lal R."/>
        </authorList>
    </citation>
    <scope>NUCLEOTIDE SEQUENCE [LARGE SCALE GENOMIC DNA]</scope>
    <source>
        <strain evidence="2 3">P25</strain>
    </source>
</reference>